<accession>A0ABW2KFR6</accession>
<evidence type="ECO:0008006" key="3">
    <source>
        <dbReference type="Google" id="ProtNLM"/>
    </source>
</evidence>
<dbReference type="SUPFAM" id="SSF53335">
    <property type="entry name" value="S-adenosyl-L-methionine-dependent methyltransferases"/>
    <property type="match status" value="1"/>
</dbReference>
<sequence length="474" mass="52449">MGPSKGTPPCSTDSLDPPTFACEYKSAAAYLDLAANAHGAEKGHLVHRALERIPHDAPQVVEVGPGGGAAISFLAAQLARDRAPGRSVHLTLIEAPGVASQALAQAMEEFAEVGACTLTQGLAQDIGALLPQSVDVIAASALLHEVYSYGGGYRGLHAMMRTLPTVLNPDGFFAYRDVYAVQASSLHERVVQSYGAQSWLQFLRMFIPQYLNRGIHPYHHHDDEILARQNSRIIPIEELGTHTSTFVAAPVGMFREIQRHYITFRDHVWRSGALGFTPILEGQLSHDWIDLRAGHKRVHYRFTETDWLSLTRKGTLLAISEPYADHYTIDGDIFDEVTEVALTAFLVAVEQGDVGCAQVWSSWLEREGRETYAYLTIDELLTAFAVNSIESDNPRPTVLMPAQKSDILRKERNYYNRFLAKRVANPLIDAKQLVLFQNISLADGEKLDQALEAIQGFCSKPNLARIYAAVNSRR</sequence>
<reference evidence="2" key="1">
    <citation type="journal article" date="2019" name="Int. J. Syst. Evol. Microbiol.">
        <title>The Global Catalogue of Microorganisms (GCM) 10K type strain sequencing project: providing services to taxonomists for standard genome sequencing and annotation.</title>
        <authorList>
            <consortium name="The Broad Institute Genomics Platform"/>
            <consortium name="The Broad Institute Genome Sequencing Center for Infectious Disease"/>
            <person name="Wu L."/>
            <person name="Ma J."/>
        </authorList>
    </citation>
    <scope>NUCLEOTIDE SEQUENCE [LARGE SCALE GENOMIC DNA]</scope>
    <source>
        <strain evidence="2">CGMCC 4.7382</strain>
    </source>
</reference>
<dbReference type="EMBL" id="JBHTBH010000006">
    <property type="protein sequence ID" value="MFC7328812.1"/>
    <property type="molecule type" value="Genomic_DNA"/>
</dbReference>
<gene>
    <name evidence="1" type="ORF">ACFQRF_13760</name>
</gene>
<name>A0ABW2KFR6_9ACTN</name>
<evidence type="ECO:0000313" key="1">
    <source>
        <dbReference type="EMBL" id="MFC7328812.1"/>
    </source>
</evidence>
<proteinExistence type="predicted"/>
<keyword evidence="2" id="KW-1185">Reference proteome</keyword>
<organism evidence="1 2">
    <name type="scientific">Marinactinospora rubrisoli</name>
    <dbReference type="NCBI Taxonomy" id="2715399"/>
    <lineage>
        <taxon>Bacteria</taxon>
        <taxon>Bacillati</taxon>
        <taxon>Actinomycetota</taxon>
        <taxon>Actinomycetes</taxon>
        <taxon>Streptosporangiales</taxon>
        <taxon>Nocardiopsidaceae</taxon>
        <taxon>Marinactinospora</taxon>
    </lineage>
</organism>
<dbReference type="RefSeq" id="WP_379871469.1">
    <property type="nucleotide sequence ID" value="NZ_JBHTBH010000006.1"/>
</dbReference>
<protein>
    <recommendedName>
        <fullName evidence="3">Class I SAM-dependent methyltransferase</fullName>
    </recommendedName>
</protein>
<dbReference type="Gene3D" id="3.40.50.150">
    <property type="entry name" value="Vaccinia Virus protein VP39"/>
    <property type="match status" value="1"/>
</dbReference>
<dbReference type="Proteomes" id="UP001596540">
    <property type="component" value="Unassembled WGS sequence"/>
</dbReference>
<evidence type="ECO:0000313" key="2">
    <source>
        <dbReference type="Proteomes" id="UP001596540"/>
    </source>
</evidence>
<comment type="caution">
    <text evidence="1">The sequence shown here is derived from an EMBL/GenBank/DDBJ whole genome shotgun (WGS) entry which is preliminary data.</text>
</comment>
<dbReference type="InterPro" id="IPR029063">
    <property type="entry name" value="SAM-dependent_MTases_sf"/>
</dbReference>